<keyword evidence="3" id="KW-1185">Reference proteome</keyword>
<organism evidence="2 3">
    <name type="scientific">Litoreibacter ponti</name>
    <dbReference type="NCBI Taxonomy" id="1510457"/>
    <lineage>
        <taxon>Bacteria</taxon>
        <taxon>Pseudomonadati</taxon>
        <taxon>Pseudomonadota</taxon>
        <taxon>Alphaproteobacteria</taxon>
        <taxon>Rhodobacterales</taxon>
        <taxon>Roseobacteraceae</taxon>
        <taxon>Litoreibacter</taxon>
    </lineage>
</organism>
<keyword evidence="1" id="KW-0472">Membrane</keyword>
<evidence type="ECO:0000313" key="3">
    <source>
        <dbReference type="Proteomes" id="UP000243978"/>
    </source>
</evidence>
<feature type="transmembrane region" description="Helical" evidence="1">
    <location>
        <begin position="12"/>
        <end position="29"/>
    </location>
</feature>
<dbReference type="PROSITE" id="PS51257">
    <property type="entry name" value="PROKAR_LIPOPROTEIN"/>
    <property type="match status" value="1"/>
</dbReference>
<proteinExistence type="predicted"/>
<dbReference type="OrthoDB" id="6385276at2"/>
<comment type="caution">
    <text evidence="2">The sequence shown here is derived from an EMBL/GenBank/DDBJ whole genome shotgun (WGS) entry which is preliminary data.</text>
</comment>
<dbReference type="RefSeq" id="WP_107846894.1">
    <property type="nucleotide sequence ID" value="NZ_QBKS01000002.1"/>
</dbReference>
<dbReference type="AlphaFoldDB" id="A0A2T6BEU4"/>
<gene>
    <name evidence="2" type="ORF">C8N43_3393</name>
</gene>
<name>A0A2T6BEU4_9RHOB</name>
<keyword evidence="1" id="KW-1133">Transmembrane helix</keyword>
<reference evidence="2 3" key="1">
    <citation type="submission" date="2018-04" db="EMBL/GenBank/DDBJ databases">
        <title>Genomic Encyclopedia of Archaeal and Bacterial Type Strains, Phase II (KMG-II): from individual species to whole genera.</title>
        <authorList>
            <person name="Goeker M."/>
        </authorList>
    </citation>
    <scope>NUCLEOTIDE SEQUENCE [LARGE SCALE GENOMIC DNA]</scope>
    <source>
        <strain evidence="2 3">DSM 100977</strain>
    </source>
</reference>
<protein>
    <submittedName>
        <fullName evidence="2">Uncharacterized protein</fullName>
    </submittedName>
</protein>
<keyword evidence="1" id="KW-0812">Transmembrane</keyword>
<sequence length="165" mass="17942">MRKLSLRFPYLIYLSIGCVFLGVLLAPLFREMPAQPTAAETREHEMMHGTLEVAADEAPSLEITVEPDPMDGWNLTVETSNFTFTPQAVNSNHVPGTGHGHLYVNDIKIARLYGPHFHIPSLPEGEHEIVVSLSTNDHAYLTLNGAQIEARTTINQGAPAAAGGS</sequence>
<dbReference type="Proteomes" id="UP000243978">
    <property type="component" value="Unassembled WGS sequence"/>
</dbReference>
<accession>A0A2T6BEU4</accession>
<dbReference type="EMBL" id="QBKS01000002">
    <property type="protein sequence ID" value="PTX54576.1"/>
    <property type="molecule type" value="Genomic_DNA"/>
</dbReference>
<evidence type="ECO:0000256" key="1">
    <source>
        <dbReference type="SAM" id="Phobius"/>
    </source>
</evidence>
<evidence type="ECO:0000313" key="2">
    <source>
        <dbReference type="EMBL" id="PTX54576.1"/>
    </source>
</evidence>